<comment type="function">
    <text evidence="1">May be involved in transcriptional regulation.</text>
</comment>
<comment type="subcellular location">
    <subcellularLocation>
        <location evidence="2">Nucleus</location>
    </subcellularLocation>
</comment>
<protein>
    <recommendedName>
        <fullName evidence="14">C2H2-type domain-containing protein</fullName>
    </recommendedName>
</protein>
<dbReference type="PROSITE" id="PS50157">
    <property type="entry name" value="ZINC_FINGER_C2H2_2"/>
    <property type="match status" value="6"/>
</dbReference>
<dbReference type="FunFam" id="3.30.160.60:FF:000966">
    <property type="entry name" value="ZFP90 zinc finger protein"/>
    <property type="match status" value="1"/>
</dbReference>
<reference evidence="15" key="2">
    <citation type="submission" date="2025-09" db="UniProtKB">
        <authorList>
            <consortium name="Ensembl"/>
        </authorList>
    </citation>
    <scope>IDENTIFICATION</scope>
</reference>
<dbReference type="InterPro" id="IPR036236">
    <property type="entry name" value="Znf_C2H2_sf"/>
</dbReference>
<evidence type="ECO:0000256" key="5">
    <source>
        <dbReference type="ARBA" id="ARBA00022737"/>
    </source>
</evidence>
<keyword evidence="7" id="KW-0862">Zinc</keyword>
<dbReference type="Ensembl" id="ENSLLET00000010386.1">
    <property type="protein sequence ID" value="ENSLLEP00000009996.1"/>
    <property type="gene ID" value="ENSLLEG00000006333.1"/>
</dbReference>
<keyword evidence="5" id="KW-0677">Repeat</keyword>
<dbReference type="Proteomes" id="UP000694569">
    <property type="component" value="Unplaced"/>
</dbReference>
<evidence type="ECO:0000313" key="15">
    <source>
        <dbReference type="Ensembl" id="ENSLLEP00000009996.1"/>
    </source>
</evidence>
<dbReference type="SMART" id="SM00355">
    <property type="entry name" value="ZnF_C2H2"/>
    <property type="match status" value="6"/>
</dbReference>
<evidence type="ECO:0000256" key="10">
    <source>
        <dbReference type="ARBA" id="ARBA00023163"/>
    </source>
</evidence>
<keyword evidence="10" id="KW-0804">Transcription</keyword>
<dbReference type="FunFam" id="3.30.160.60:FF:000638">
    <property type="entry name" value="Zinc finger protein 184"/>
    <property type="match status" value="1"/>
</dbReference>
<evidence type="ECO:0000256" key="1">
    <source>
        <dbReference type="ARBA" id="ARBA00003767"/>
    </source>
</evidence>
<feature type="domain" description="C2H2-type" evidence="14">
    <location>
        <begin position="430"/>
        <end position="457"/>
    </location>
</feature>
<keyword evidence="8" id="KW-0805">Transcription regulation</keyword>
<organism evidence="15 16">
    <name type="scientific">Leptobrachium leishanense</name>
    <name type="common">Leishan spiny toad</name>
    <dbReference type="NCBI Taxonomy" id="445787"/>
    <lineage>
        <taxon>Eukaryota</taxon>
        <taxon>Metazoa</taxon>
        <taxon>Chordata</taxon>
        <taxon>Craniata</taxon>
        <taxon>Vertebrata</taxon>
        <taxon>Euteleostomi</taxon>
        <taxon>Amphibia</taxon>
        <taxon>Batrachia</taxon>
        <taxon>Anura</taxon>
        <taxon>Pelobatoidea</taxon>
        <taxon>Megophryidae</taxon>
        <taxon>Leptobrachium</taxon>
    </lineage>
</organism>
<dbReference type="GO" id="GO:0000981">
    <property type="term" value="F:DNA-binding transcription factor activity, RNA polymerase II-specific"/>
    <property type="evidence" value="ECO:0007669"/>
    <property type="project" value="TreeGrafter"/>
</dbReference>
<evidence type="ECO:0000256" key="7">
    <source>
        <dbReference type="ARBA" id="ARBA00022833"/>
    </source>
</evidence>
<evidence type="ECO:0000259" key="14">
    <source>
        <dbReference type="PROSITE" id="PS50157"/>
    </source>
</evidence>
<evidence type="ECO:0000256" key="4">
    <source>
        <dbReference type="ARBA" id="ARBA00022723"/>
    </source>
</evidence>
<proteinExistence type="inferred from homology"/>
<keyword evidence="9" id="KW-0238">DNA-binding</keyword>
<feature type="domain" description="C2H2-type" evidence="14">
    <location>
        <begin position="456"/>
        <end position="483"/>
    </location>
</feature>
<dbReference type="FunFam" id="3.30.160.60:FF:000135">
    <property type="entry name" value="Zinc finger protein 358"/>
    <property type="match status" value="1"/>
</dbReference>
<dbReference type="InterPro" id="IPR013087">
    <property type="entry name" value="Znf_C2H2_type"/>
</dbReference>
<dbReference type="PROSITE" id="PS00028">
    <property type="entry name" value="ZINC_FINGER_C2H2_1"/>
    <property type="match status" value="6"/>
</dbReference>
<evidence type="ECO:0000256" key="13">
    <source>
        <dbReference type="SAM" id="MobiDB-lite"/>
    </source>
</evidence>
<evidence type="ECO:0000256" key="2">
    <source>
        <dbReference type="ARBA" id="ARBA00004123"/>
    </source>
</evidence>
<evidence type="ECO:0000256" key="6">
    <source>
        <dbReference type="ARBA" id="ARBA00022771"/>
    </source>
</evidence>
<dbReference type="FunFam" id="3.30.160.60:FF:001007">
    <property type="entry name" value="Zinc finger protein 1184"/>
    <property type="match status" value="1"/>
</dbReference>
<accession>A0A8C5M7V3</accession>
<dbReference type="SUPFAM" id="SSF57667">
    <property type="entry name" value="beta-beta-alpha zinc fingers"/>
    <property type="match status" value="3"/>
</dbReference>
<feature type="region of interest" description="Disordered" evidence="13">
    <location>
        <begin position="56"/>
        <end position="92"/>
    </location>
</feature>
<feature type="domain" description="C2H2-type" evidence="14">
    <location>
        <begin position="402"/>
        <end position="429"/>
    </location>
</feature>
<dbReference type="PANTHER" id="PTHR24394">
    <property type="entry name" value="ZINC FINGER PROTEIN"/>
    <property type="match status" value="1"/>
</dbReference>
<evidence type="ECO:0000256" key="11">
    <source>
        <dbReference type="ARBA" id="ARBA00023242"/>
    </source>
</evidence>
<keyword evidence="16" id="KW-1185">Reference proteome</keyword>
<dbReference type="Gene3D" id="3.30.160.60">
    <property type="entry name" value="Classic Zinc Finger"/>
    <property type="match status" value="6"/>
</dbReference>
<dbReference type="GO" id="GO:0043565">
    <property type="term" value="F:sequence-specific DNA binding"/>
    <property type="evidence" value="ECO:0007669"/>
    <property type="project" value="UniProtKB-ARBA"/>
</dbReference>
<comment type="similarity">
    <text evidence="3">Belongs to the krueppel C2H2-type zinc-finger protein family.</text>
</comment>
<dbReference type="GeneTree" id="ENSGT01150000286918"/>
<evidence type="ECO:0000256" key="12">
    <source>
        <dbReference type="PROSITE-ProRule" id="PRU00042"/>
    </source>
</evidence>
<sequence>MKGCICLGERRWHSCSPVRSRVREEQCFSCMVVIVRPVSNIDPRLHSQDYEVVKKKSDRATACKTSRDSRRSHGSHDPVQGSPPEPLVNEGNKDQQILEPTNKLLHLLTREVPGRCEDITVRFTMEEQDDQEEEEQDYKEAVMENPQSLCSLDGSGNRNILDVCSESRPTPGCAEQDREMDEGRKMFNVTYKEEEIPTEISPAGCETETDEASNLNLNNAEDFQRRILDPACTGGITARRVLEGCYHPDFTQDFAEDNTNPQDCQVDKEDGLFKVLCKEEEIPTEISPAGSDSVRWETSTEGQSDLFCASTCASTNRNVIPNDAGAILTLQNPPNQCMRSSAAFLDIHAASTKGFHVTGPSKGLLEHLNAASHPTFQRERLGRSLFFKSKSTPFQKRGKRAHVCPDCGKSYRDNANLVKHQRVHTGEKPFSCSDCGKSFTHKSTLVKHQRLHTGTFSCSDCGKCFSDKTGLVIHRRIHTGEKPFVCSECGRRFTQMPHLVAHQSTHKSDMPFSCSDCGKCFSIRSVLVAHQMVHTREKAFACSECGKCFAHRSGLATHQRIHTG</sequence>
<evidence type="ECO:0000256" key="8">
    <source>
        <dbReference type="ARBA" id="ARBA00023015"/>
    </source>
</evidence>
<keyword evidence="4" id="KW-0479">Metal-binding</keyword>
<evidence type="ECO:0000313" key="16">
    <source>
        <dbReference type="Proteomes" id="UP000694569"/>
    </source>
</evidence>
<feature type="compositionally biased region" description="Basic and acidic residues" evidence="13">
    <location>
        <begin position="56"/>
        <end position="76"/>
    </location>
</feature>
<evidence type="ECO:0000256" key="9">
    <source>
        <dbReference type="ARBA" id="ARBA00023125"/>
    </source>
</evidence>
<dbReference type="FunFam" id="3.30.160.60:FF:000812">
    <property type="entry name" value="zinc finger protein 23 isoform X2"/>
    <property type="match status" value="1"/>
</dbReference>
<dbReference type="FunFam" id="3.30.160.60:FF:000706">
    <property type="entry name" value="Zinc finger protein"/>
    <property type="match status" value="1"/>
</dbReference>
<dbReference type="Pfam" id="PF00096">
    <property type="entry name" value="zf-C2H2"/>
    <property type="match status" value="6"/>
</dbReference>
<keyword evidence="11" id="KW-0539">Nucleus</keyword>
<name>A0A8C5M7V3_9ANUR</name>
<dbReference type="OrthoDB" id="9902533at2759"/>
<reference evidence="15" key="1">
    <citation type="submission" date="2025-08" db="UniProtKB">
        <authorList>
            <consortium name="Ensembl"/>
        </authorList>
    </citation>
    <scope>IDENTIFICATION</scope>
</reference>
<feature type="domain" description="C2H2-type" evidence="14">
    <location>
        <begin position="512"/>
        <end position="539"/>
    </location>
</feature>
<evidence type="ECO:0000256" key="3">
    <source>
        <dbReference type="ARBA" id="ARBA00006991"/>
    </source>
</evidence>
<feature type="domain" description="C2H2-type" evidence="14">
    <location>
        <begin position="540"/>
        <end position="564"/>
    </location>
</feature>
<dbReference type="GO" id="GO:0008270">
    <property type="term" value="F:zinc ion binding"/>
    <property type="evidence" value="ECO:0007669"/>
    <property type="project" value="UniProtKB-KW"/>
</dbReference>
<feature type="domain" description="C2H2-type" evidence="14">
    <location>
        <begin position="484"/>
        <end position="511"/>
    </location>
</feature>
<dbReference type="PANTHER" id="PTHR24394:SF48">
    <property type="entry name" value="ZINC FINGER PROTEIN 771"/>
    <property type="match status" value="1"/>
</dbReference>
<dbReference type="AlphaFoldDB" id="A0A8C5M7V3"/>
<keyword evidence="6 12" id="KW-0863">Zinc-finger</keyword>
<dbReference type="GO" id="GO:0005634">
    <property type="term" value="C:nucleus"/>
    <property type="evidence" value="ECO:0007669"/>
    <property type="project" value="UniProtKB-SubCell"/>
</dbReference>